<dbReference type="Gene3D" id="3.30.70.360">
    <property type="match status" value="1"/>
</dbReference>
<organism evidence="1">
    <name type="scientific">Micrurus lemniscatus lemniscatus</name>
    <dbReference type="NCBI Taxonomy" id="129467"/>
    <lineage>
        <taxon>Eukaryota</taxon>
        <taxon>Metazoa</taxon>
        <taxon>Chordata</taxon>
        <taxon>Craniata</taxon>
        <taxon>Vertebrata</taxon>
        <taxon>Euteleostomi</taxon>
        <taxon>Lepidosauria</taxon>
        <taxon>Squamata</taxon>
        <taxon>Bifurcata</taxon>
        <taxon>Unidentata</taxon>
        <taxon>Episquamata</taxon>
        <taxon>Toxicofera</taxon>
        <taxon>Serpentes</taxon>
        <taxon>Colubroidea</taxon>
        <taxon>Elapidae</taxon>
        <taxon>Elapinae</taxon>
        <taxon>Micrurus</taxon>
    </lineage>
</organism>
<dbReference type="GO" id="GO:0016805">
    <property type="term" value="F:dipeptidase activity"/>
    <property type="evidence" value="ECO:0007669"/>
    <property type="project" value="TreeGrafter"/>
</dbReference>
<evidence type="ECO:0000313" key="1">
    <source>
        <dbReference type="EMBL" id="LAA91070.1"/>
    </source>
</evidence>
<reference evidence="1" key="2">
    <citation type="submission" date="2017-11" db="EMBL/GenBank/DDBJ databases">
        <title>Coralsnake Venomics: Analyses of Venom Gland Transcriptomes and Proteomes of Six Brazilian Taxa.</title>
        <authorList>
            <person name="Aird S.D."/>
            <person name="Jorge da Silva N."/>
            <person name="Qiu L."/>
            <person name="Villar-Briones A."/>
            <person name="Aparecida-Saddi V."/>
            <person name="Campos-Telles M.P."/>
            <person name="Grau M."/>
            <person name="Mikheyev A.S."/>
        </authorList>
    </citation>
    <scope>NUCLEOTIDE SEQUENCE</scope>
    <source>
        <tissue evidence="1">Venom_gland</tissue>
    </source>
</reference>
<protein>
    <recommendedName>
        <fullName evidence="2">Peptidase M20 dimerisation domain-containing protein</fullName>
    </recommendedName>
</protein>
<dbReference type="PANTHER" id="PTHR30575">
    <property type="entry name" value="PEPTIDASE M20"/>
    <property type="match status" value="1"/>
</dbReference>
<name>A0A2D4J3L9_MICLE</name>
<dbReference type="AlphaFoldDB" id="A0A2D4J3L9"/>
<dbReference type="EMBL" id="IACK01141947">
    <property type="protein sequence ID" value="LAA91070.1"/>
    <property type="molecule type" value="Transcribed_RNA"/>
</dbReference>
<dbReference type="InterPro" id="IPR052030">
    <property type="entry name" value="Peptidase_M20/M20A_hydrolases"/>
</dbReference>
<dbReference type="Gene3D" id="3.40.630.10">
    <property type="entry name" value="Zn peptidases"/>
    <property type="match status" value="1"/>
</dbReference>
<dbReference type="PANTHER" id="PTHR30575:SF0">
    <property type="entry name" value="XAA-ARG DIPEPTIDASE"/>
    <property type="match status" value="1"/>
</dbReference>
<evidence type="ECO:0008006" key="2">
    <source>
        <dbReference type="Google" id="ProtNLM"/>
    </source>
</evidence>
<reference evidence="1" key="1">
    <citation type="submission" date="2017-07" db="EMBL/GenBank/DDBJ databases">
        <authorList>
            <person name="Mikheyev A."/>
            <person name="Grau M."/>
        </authorList>
    </citation>
    <scope>NUCLEOTIDE SEQUENCE</scope>
    <source>
        <tissue evidence="1">Venom_gland</tissue>
    </source>
</reference>
<accession>A0A2D4J3L9</accession>
<sequence>MKPTWRVHGIIKNGGVKANIIPSYTELEFYLRAPSLRELSTLKEKAENCFKAAALATGCEVELHDSETDFYNVLPNKALQKIYKENGKKLGIDFISDDSLNDLSGSTDFGNVSYMIPGIHSYFYIGSDALNHTEQYTTAAGSETAQFYALRAAKALAMTALDVIFKPDVLEKVREDFRLTKLKEEGHLNVPGNTKGSDNGIEAECVSH</sequence>
<dbReference type="SUPFAM" id="SSF53187">
    <property type="entry name" value="Zn-dependent exopeptidases"/>
    <property type="match status" value="1"/>
</dbReference>
<dbReference type="InterPro" id="IPR036264">
    <property type="entry name" value="Bact_exopeptidase_dim_dom"/>
</dbReference>
<proteinExistence type="predicted"/>
<dbReference type="SUPFAM" id="SSF55031">
    <property type="entry name" value="Bacterial exopeptidase dimerisation domain"/>
    <property type="match status" value="1"/>
</dbReference>